<name>A0A0K2TQI7_LEPSM</name>
<comment type="similarity">
    <text evidence="18">Belongs to the ligand-gated ion channel (TC 1.A.9) family.</text>
</comment>
<keyword evidence="9" id="KW-1015">Disulfide bond</keyword>
<dbReference type="PROSITE" id="PS00236">
    <property type="entry name" value="NEUROTR_ION_CHANNEL"/>
    <property type="match status" value="1"/>
</dbReference>
<keyword evidence="2" id="KW-1003">Cell membrane</keyword>
<dbReference type="GO" id="GO:0099095">
    <property type="term" value="F:ligand-gated monoatomic anion channel activity"/>
    <property type="evidence" value="ECO:0007669"/>
    <property type="project" value="UniProtKB-ARBA"/>
</dbReference>
<evidence type="ECO:0000256" key="16">
    <source>
        <dbReference type="ARBA" id="ARBA00023303"/>
    </source>
</evidence>
<dbReference type="InterPro" id="IPR038050">
    <property type="entry name" value="Neuro_actylchol_rec"/>
</dbReference>
<dbReference type="InterPro" id="IPR036719">
    <property type="entry name" value="Neuro-gated_channel_TM_sf"/>
</dbReference>
<evidence type="ECO:0000256" key="9">
    <source>
        <dbReference type="ARBA" id="ARBA00023157"/>
    </source>
</evidence>
<dbReference type="NCBIfam" id="TIGR00860">
    <property type="entry name" value="LIC"/>
    <property type="match status" value="1"/>
</dbReference>
<keyword evidence="1 18" id="KW-0813">Transport</keyword>
<evidence type="ECO:0000256" key="3">
    <source>
        <dbReference type="ARBA" id="ARBA00022692"/>
    </source>
</evidence>
<evidence type="ECO:0000256" key="7">
    <source>
        <dbReference type="ARBA" id="ARBA00023065"/>
    </source>
</evidence>
<feature type="transmembrane region" description="Helical" evidence="18">
    <location>
        <begin position="480"/>
        <end position="498"/>
    </location>
</feature>
<evidence type="ECO:0000256" key="17">
    <source>
        <dbReference type="ARBA" id="ARBA00034104"/>
    </source>
</evidence>
<dbReference type="GO" id="GO:0005254">
    <property type="term" value="F:chloride channel activity"/>
    <property type="evidence" value="ECO:0007669"/>
    <property type="project" value="UniProtKB-KW"/>
</dbReference>
<keyword evidence="6" id="KW-0770">Synapse</keyword>
<dbReference type="AlphaFoldDB" id="A0A0K2TQI7"/>
<dbReference type="PRINTS" id="PR00253">
    <property type="entry name" value="GABAARECEPTR"/>
</dbReference>
<keyword evidence="11" id="KW-0869">Chloride channel</keyword>
<dbReference type="SUPFAM" id="SSF63712">
    <property type="entry name" value="Nicotinic receptor ligand binding domain-like"/>
    <property type="match status" value="1"/>
</dbReference>
<evidence type="ECO:0000256" key="10">
    <source>
        <dbReference type="ARBA" id="ARBA00023170"/>
    </source>
</evidence>
<evidence type="ECO:0000259" key="21">
    <source>
        <dbReference type="Pfam" id="PF02932"/>
    </source>
</evidence>
<dbReference type="OrthoDB" id="203862at2759"/>
<dbReference type="GO" id="GO:0045211">
    <property type="term" value="C:postsynaptic membrane"/>
    <property type="evidence" value="ECO:0007669"/>
    <property type="project" value="UniProtKB-SubCell"/>
</dbReference>
<keyword evidence="5 18" id="KW-1133">Transmembrane helix</keyword>
<dbReference type="Gene3D" id="2.70.170.10">
    <property type="entry name" value="Neurotransmitter-gated ion-channel ligand-binding domain"/>
    <property type="match status" value="1"/>
</dbReference>
<dbReference type="CDD" id="cd19007">
    <property type="entry name" value="LGIC_ECD_GABAR_GRD-like"/>
    <property type="match status" value="1"/>
</dbReference>
<keyword evidence="8 18" id="KW-0472">Membrane</keyword>
<accession>A0A0K2TQI7</accession>
<evidence type="ECO:0000256" key="6">
    <source>
        <dbReference type="ARBA" id="ARBA00023018"/>
    </source>
</evidence>
<evidence type="ECO:0000256" key="13">
    <source>
        <dbReference type="ARBA" id="ARBA00023214"/>
    </source>
</evidence>
<dbReference type="InterPro" id="IPR001390">
    <property type="entry name" value="GABAAa_rcpt"/>
</dbReference>
<sequence>RQSKKSKEKETISDTLSKNITMILEDLLKNYDKTERPSFRKGVPTDVKINILIRSMGPISEEDMNYSMDCYFRQYWRDERLSFTGLKNNTHHLKIDQLSLNVKMLEKIWKPDTYFHNGLSSYIHTITRPNKLLRISEHGDITYSMRLTIKAKCPMMLKSFPMDWQSCPLVLGSYAYTIDQVYYRWQHSSNAVAYEGKLKLSQFDIITTAYRSLNFSRNTDGGFSVLQVVIALQRHTGYFLIQIYLPCTLIVVLSWVGFWLNREATSDRVGLGITTVLTLSTIALDSRTDLPKVHYATALDWFIICSFGYCIATLLEFAGVHYFTKMGSGEVYSLVEFPHLADLQIIDEEEKELEGGWTDNALKHTVSVISGFPNSATVQSFVTNTSELSPFEDFHQILPPPPPPPRSLNLSTSQREVKSNGRGTSTMSQAQTQTETTTSCFKQFLYCLMSNQEYRKQKTKEATRMGSTNSTSKIDSVARILFPVSFCLYNAVYWYSYFRPHTPFDWKNHILKGNILEPK</sequence>
<keyword evidence="15" id="KW-1071">Ligand-gated ion channel</keyword>
<reference evidence="22" key="1">
    <citation type="submission" date="2014-05" db="EMBL/GenBank/DDBJ databases">
        <authorList>
            <person name="Chronopoulou M."/>
        </authorList>
    </citation>
    <scope>NUCLEOTIDE SEQUENCE</scope>
    <source>
        <tissue evidence="22">Whole organism</tissue>
    </source>
</reference>
<dbReference type="Gene3D" id="1.20.58.390">
    <property type="entry name" value="Neurotransmitter-gated ion-channel transmembrane domain"/>
    <property type="match status" value="2"/>
</dbReference>
<keyword evidence="3 18" id="KW-0812">Transmembrane</keyword>
<dbReference type="Pfam" id="PF02931">
    <property type="entry name" value="Neur_chan_LBD"/>
    <property type="match status" value="1"/>
</dbReference>
<protein>
    <submittedName>
        <fullName evidence="22">Uncharacterized protein</fullName>
    </submittedName>
</protein>
<evidence type="ECO:0000259" key="20">
    <source>
        <dbReference type="Pfam" id="PF02931"/>
    </source>
</evidence>
<evidence type="ECO:0000256" key="12">
    <source>
        <dbReference type="ARBA" id="ARBA00023180"/>
    </source>
</evidence>
<evidence type="ECO:0000256" key="11">
    <source>
        <dbReference type="ARBA" id="ARBA00023173"/>
    </source>
</evidence>
<evidence type="ECO:0000256" key="15">
    <source>
        <dbReference type="ARBA" id="ARBA00023286"/>
    </source>
</evidence>
<dbReference type="PANTHER" id="PTHR18945">
    <property type="entry name" value="NEUROTRANSMITTER GATED ION CHANNEL"/>
    <property type="match status" value="1"/>
</dbReference>
<dbReference type="InterPro" id="IPR006201">
    <property type="entry name" value="Neur_channel"/>
</dbReference>
<evidence type="ECO:0000256" key="8">
    <source>
        <dbReference type="ARBA" id="ARBA00023136"/>
    </source>
</evidence>
<keyword evidence="10" id="KW-0675">Receptor</keyword>
<comment type="caution">
    <text evidence="18">Lacks conserved residue(s) required for the propagation of feature annotation.</text>
</comment>
<proteinExistence type="inferred from homology"/>
<feature type="transmembrane region" description="Helical" evidence="18">
    <location>
        <begin position="301"/>
        <end position="323"/>
    </location>
</feature>
<dbReference type="CDD" id="cd19049">
    <property type="entry name" value="LGIC_TM_anion"/>
    <property type="match status" value="1"/>
</dbReference>
<feature type="region of interest" description="Disordered" evidence="19">
    <location>
        <begin position="400"/>
        <end position="431"/>
    </location>
</feature>
<dbReference type="GO" id="GO:0034707">
    <property type="term" value="C:chloride channel complex"/>
    <property type="evidence" value="ECO:0007669"/>
    <property type="project" value="UniProtKB-KW"/>
</dbReference>
<feature type="domain" description="Neurotransmitter-gated ion-channel ligand-binding" evidence="20">
    <location>
        <begin position="22"/>
        <end position="234"/>
    </location>
</feature>
<dbReference type="InterPro" id="IPR018000">
    <property type="entry name" value="Neurotransmitter_ion_chnl_CS"/>
</dbReference>
<evidence type="ECO:0000256" key="19">
    <source>
        <dbReference type="SAM" id="MobiDB-lite"/>
    </source>
</evidence>
<feature type="non-terminal residue" evidence="22">
    <location>
        <position position="1"/>
    </location>
</feature>
<dbReference type="InterPro" id="IPR036734">
    <property type="entry name" value="Neur_chan_lig-bd_sf"/>
</dbReference>
<keyword evidence="16 18" id="KW-0407">Ion channel</keyword>
<feature type="domain" description="Neurotransmitter-gated ion-channel transmembrane" evidence="21">
    <location>
        <begin position="243"/>
        <end position="494"/>
    </location>
</feature>
<dbReference type="EMBL" id="HACA01010943">
    <property type="protein sequence ID" value="CDW28304.1"/>
    <property type="molecule type" value="Transcribed_RNA"/>
</dbReference>
<dbReference type="InterPro" id="IPR006029">
    <property type="entry name" value="Neurotrans-gated_channel_TM"/>
</dbReference>
<dbReference type="Pfam" id="PF02932">
    <property type="entry name" value="Neur_chan_memb"/>
    <property type="match status" value="1"/>
</dbReference>
<dbReference type="FunFam" id="2.70.170.10:FF:000003">
    <property type="entry name" value="Putative gamma-aminobutyric acid receptor subunit gamma-2"/>
    <property type="match status" value="1"/>
</dbReference>
<dbReference type="GO" id="GO:0005230">
    <property type="term" value="F:extracellular ligand-gated monoatomic ion channel activity"/>
    <property type="evidence" value="ECO:0007669"/>
    <property type="project" value="InterPro"/>
</dbReference>
<keyword evidence="13" id="KW-0868">Chloride</keyword>
<comment type="subcellular location">
    <subcellularLocation>
        <location evidence="17">Postsynaptic cell membrane</location>
        <topology evidence="17">Multi-pass membrane protein</topology>
    </subcellularLocation>
</comment>
<evidence type="ECO:0000256" key="4">
    <source>
        <dbReference type="ARBA" id="ARBA00022729"/>
    </source>
</evidence>
<keyword evidence="12" id="KW-0325">Glycoprotein</keyword>
<dbReference type="InterPro" id="IPR006202">
    <property type="entry name" value="Neur_chan_lig-bd"/>
</dbReference>
<organism evidence="22">
    <name type="scientific">Lepeophtheirus salmonis</name>
    <name type="common">Salmon louse</name>
    <name type="synonym">Caligus salmonis</name>
    <dbReference type="NCBI Taxonomy" id="72036"/>
    <lineage>
        <taxon>Eukaryota</taxon>
        <taxon>Metazoa</taxon>
        <taxon>Ecdysozoa</taxon>
        <taxon>Arthropoda</taxon>
        <taxon>Crustacea</taxon>
        <taxon>Multicrustacea</taxon>
        <taxon>Hexanauplia</taxon>
        <taxon>Copepoda</taxon>
        <taxon>Siphonostomatoida</taxon>
        <taxon>Caligidae</taxon>
        <taxon>Lepeophtheirus</taxon>
    </lineage>
</organism>
<dbReference type="SUPFAM" id="SSF90112">
    <property type="entry name" value="Neurotransmitter-gated ion-channel transmembrane pore"/>
    <property type="match status" value="1"/>
</dbReference>
<dbReference type="PRINTS" id="PR01079">
    <property type="entry name" value="GABAARALPHA"/>
</dbReference>
<evidence type="ECO:0000256" key="18">
    <source>
        <dbReference type="RuleBase" id="RU000687"/>
    </source>
</evidence>
<keyword evidence="4" id="KW-0732">Signal</keyword>
<dbReference type="PRINTS" id="PR00252">
    <property type="entry name" value="NRIONCHANNEL"/>
</dbReference>
<evidence type="ECO:0000256" key="1">
    <source>
        <dbReference type="ARBA" id="ARBA00022448"/>
    </source>
</evidence>
<evidence type="ECO:0000256" key="14">
    <source>
        <dbReference type="ARBA" id="ARBA00023257"/>
    </source>
</evidence>
<evidence type="ECO:0000256" key="5">
    <source>
        <dbReference type="ARBA" id="ARBA00022989"/>
    </source>
</evidence>
<evidence type="ECO:0000256" key="2">
    <source>
        <dbReference type="ARBA" id="ARBA00022475"/>
    </source>
</evidence>
<evidence type="ECO:0000313" key="22">
    <source>
        <dbReference type="EMBL" id="CDW28304.1"/>
    </source>
</evidence>
<dbReference type="InterPro" id="IPR006028">
    <property type="entry name" value="GABAA/Glycine_rcpt"/>
</dbReference>
<keyword evidence="14" id="KW-0628">Postsynaptic cell membrane</keyword>
<keyword evidence="7 18" id="KW-0406">Ion transport</keyword>
<dbReference type="GO" id="GO:0004890">
    <property type="term" value="F:GABA-A receptor activity"/>
    <property type="evidence" value="ECO:0007669"/>
    <property type="project" value="InterPro"/>
</dbReference>
<feature type="transmembrane region" description="Helical" evidence="18">
    <location>
        <begin position="238"/>
        <end position="260"/>
    </location>
</feature>